<evidence type="ECO:0000313" key="6">
    <source>
        <dbReference type="Proteomes" id="UP000178759"/>
    </source>
</evidence>
<evidence type="ECO:0000313" key="5">
    <source>
        <dbReference type="EMBL" id="OGG23962.1"/>
    </source>
</evidence>
<dbReference type="Pfam" id="PF13354">
    <property type="entry name" value="Beta-lactamase2"/>
    <property type="match status" value="1"/>
</dbReference>
<feature type="compositionally biased region" description="Basic and acidic residues" evidence="2">
    <location>
        <begin position="86"/>
        <end position="103"/>
    </location>
</feature>
<dbReference type="SUPFAM" id="SSF53335">
    <property type="entry name" value="S-adenosyl-L-methionine-dependent methyltransferases"/>
    <property type="match status" value="1"/>
</dbReference>
<dbReference type="PANTHER" id="PTHR34491">
    <property type="entry name" value="A-TYPE INCLUSION PROTEIN, PUTATIVE-RELATED"/>
    <property type="match status" value="1"/>
</dbReference>
<dbReference type="PANTHER" id="PTHR34491:SF156">
    <property type="entry name" value="KINESIN MOTOR DOMAIN-CONTAINING PROTEIN"/>
    <property type="match status" value="1"/>
</dbReference>
<evidence type="ECO:0000259" key="4">
    <source>
        <dbReference type="Pfam" id="PF13354"/>
    </source>
</evidence>
<dbReference type="GO" id="GO:0030655">
    <property type="term" value="P:beta-lactam antibiotic catabolic process"/>
    <property type="evidence" value="ECO:0007669"/>
    <property type="project" value="InterPro"/>
</dbReference>
<proteinExistence type="predicted"/>
<feature type="region of interest" description="Disordered" evidence="2">
    <location>
        <begin position="134"/>
        <end position="170"/>
    </location>
</feature>
<feature type="compositionally biased region" description="Pro residues" evidence="2">
    <location>
        <begin position="4105"/>
        <end position="4120"/>
    </location>
</feature>
<dbReference type="SUPFAM" id="SSF55073">
    <property type="entry name" value="Nucleotide cyclase"/>
    <property type="match status" value="1"/>
</dbReference>
<name>A0A1F6AHM4_9BACT</name>
<keyword evidence="3" id="KW-1133">Transmembrane helix</keyword>
<evidence type="ECO:0000256" key="1">
    <source>
        <dbReference type="SAM" id="Coils"/>
    </source>
</evidence>
<dbReference type="GO" id="GO:0008800">
    <property type="term" value="F:beta-lactamase activity"/>
    <property type="evidence" value="ECO:0007669"/>
    <property type="project" value="InterPro"/>
</dbReference>
<feature type="coiled-coil region" evidence="1">
    <location>
        <begin position="3313"/>
        <end position="3340"/>
    </location>
</feature>
<keyword evidence="1" id="KW-0175">Coiled coil</keyword>
<dbReference type="Gene3D" id="3.40.50.150">
    <property type="entry name" value="Vaccinia Virus protein VP39"/>
    <property type="match status" value="1"/>
</dbReference>
<comment type="caution">
    <text evidence="5">The sequence shown here is derived from an EMBL/GenBank/DDBJ whole genome shotgun (WGS) entry which is preliminary data.</text>
</comment>
<feature type="region of interest" description="Disordered" evidence="2">
    <location>
        <begin position="4411"/>
        <end position="4434"/>
    </location>
</feature>
<reference evidence="5 6" key="1">
    <citation type="journal article" date="2016" name="Nat. Commun.">
        <title>Thousands of microbial genomes shed light on interconnected biogeochemical processes in an aquifer system.</title>
        <authorList>
            <person name="Anantharaman K."/>
            <person name="Brown C.T."/>
            <person name="Hug L.A."/>
            <person name="Sharon I."/>
            <person name="Castelle C.J."/>
            <person name="Probst A.J."/>
            <person name="Thomas B.C."/>
            <person name="Singh A."/>
            <person name="Wilkins M.J."/>
            <person name="Karaoz U."/>
            <person name="Brodie E.L."/>
            <person name="Williams K.H."/>
            <person name="Hubbard S.S."/>
            <person name="Banfield J.F."/>
        </authorList>
    </citation>
    <scope>NUCLEOTIDE SEQUENCE [LARGE SCALE GENOMIC DNA]</scope>
</reference>
<feature type="transmembrane region" description="Helical" evidence="3">
    <location>
        <begin position="7132"/>
        <end position="7153"/>
    </location>
</feature>
<feature type="transmembrane region" description="Helical" evidence="3">
    <location>
        <begin position="7002"/>
        <end position="7027"/>
    </location>
</feature>
<feature type="compositionally biased region" description="Pro residues" evidence="2">
    <location>
        <begin position="153"/>
        <end position="166"/>
    </location>
</feature>
<dbReference type="Gene3D" id="3.40.710.10">
    <property type="entry name" value="DD-peptidase/beta-lactamase superfamily"/>
    <property type="match status" value="1"/>
</dbReference>
<feature type="transmembrane region" description="Helical" evidence="3">
    <location>
        <begin position="6972"/>
        <end position="6990"/>
    </location>
</feature>
<feature type="region of interest" description="Disordered" evidence="2">
    <location>
        <begin position="81"/>
        <end position="118"/>
    </location>
</feature>
<dbReference type="STRING" id="1798392.A3A79_02045"/>
<feature type="domain" description="Beta-lactamase class A catalytic" evidence="4">
    <location>
        <begin position="5332"/>
        <end position="5537"/>
    </location>
</feature>
<evidence type="ECO:0000256" key="3">
    <source>
        <dbReference type="SAM" id="Phobius"/>
    </source>
</evidence>
<evidence type="ECO:0000256" key="2">
    <source>
        <dbReference type="SAM" id="MobiDB-lite"/>
    </source>
</evidence>
<feature type="region of interest" description="Disordered" evidence="2">
    <location>
        <begin position="4103"/>
        <end position="4123"/>
    </location>
</feature>
<dbReference type="InterPro" id="IPR043128">
    <property type="entry name" value="Rev_trsase/Diguanyl_cyclase"/>
</dbReference>
<dbReference type="Gene3D" id="3.30.70.270">
    <property type="match status" value="1"/>
</dbReference>
<feature type="transmembrane region" description="Helical" evidence="3">
    <location>
        <begin position="40"/>
        <end position="60"/>
    </location>
</feature>
<accession>A0A1F6AHM4</accession>
<dbReference type="EMBL" id="MFJV01000001">
    <property type="protein sequence ID" value="OGG23962.1"/>
    <property type="molecule type" value="Genomic_DNA"/>
</dbReference>
<dbReference type="Gene3D" id="3.40.630.190">
    <property type="entry name" value="LCP protein"/>
    <property type="match status" value="1"/>
</dbReference>
<dbReference type="InterPro" id="IPR012338">
    <property type="entry name" value="Beta-lactam/transpept-like"/>
</dbReference>
<dbReference type="InterPro" id="IPR029787">
    <property type="entry name" value="Nucleotide_cyclase"/>
</dbReference>
<sequence>MQIILARVAVFINIRKFHISFQKSSRLIHFFIESNSQRGIIHLLPLLLLVVFSTSMVFVVQSVRNQTFDIRSLAWVPKESTGGSYKGDEKREPKPEKPEKPEPAEEPQQPTTPIDPCAGFTGADLRMCRKEEILEPVIPSTTPKESEKMTPETPVPVETPQPPQTPTLPDLKRGNKGCGGIDAGAIVIGEAHHIYGCDGGTGEYIDLTALDVGVTEENLTEKYKPSWYEGSKTQEAVQSVPFEEQQKKELLAAGADTSAGGNCGGRSEGSIVIGNVVGGVDHYYACGKGSGGFLQWIDCTGQAYCVPDTNAIPEYARQEISRTEANKLERGEYFVLGGRYYVITNERLADLYAKKQNALAESQKKFETCMGQPNANSTSCQDQALSNLGILNSVQKAKLSQPLKAQLAIGEYFEKKELYEQCKVGSGASFGSIGCSGYQLAMNKAFIETGGLYGDKKALDENFTDHVQNKYFVEYANAKFEWEKCKQTPGVACVNPNQVLSDLKSWNPKVAVAVTTNYTNYENYINAKIAGNESEAAKYRAKLPENLRSEADAAIPKLLAAAEESRKKIEQKYLPILEALQSGNASVVIENCRDAVSRNFAERRESRECDDAAAAQKILIGVLPEEFLPDYIPAPVGGFEQKVTPAKQWLGFIQLAPEKIAQCTPDGGGVATVIKNLHGTATINKTCDSGICSKGDCVEGTRVIDPATGIERVAIAGKSYIEQDAVTGLYVRREAVKTEGDTYEIRTIWDSGEKGREDKENFYELYNKNVTSYVKSNFAPEVAQAFLTYRESNPNVTIEDFQNIQRAAAYDLQNDIVLDGPWWSGDFIRKTFQSPVEKSITALFADDPNWLSRGISSGKIDSTTVAQTLKGIVTQPSASGCTRFTGISDRETCLNEQKELTKETQKLFYDAYISSLPPQTKSYYDASFEKSSVMQKCKSQGISDIDECRVGQFQDYLTVKDDIDYLLASSNVSDQASHVDQVLLGFDYSGLKESIDWDNQLVQAGLWLNQHTNGSSIRGVLRTGEADKKWQAGDHSLATWWEGTSGRLMQTGQIVGETATLGLGIGSMARLGSAVMTWKVGPQVVSTMLSAKMTGDSFAQTAEVCYGIRSFEQGASCAGSSAMTFVAGSALIQGATSLALVGAEPGVVVTVGKVSANSVKQGVTDAITKDAQEKAIAAIGRQVAPTTQEGFRAVFNPLIRLTQSPVANRVLGGAQVVAFGVPAYEACSKGDGVNCAISSTMAVLGGYRLFAPSNFIYGPQANVIAGADKTVNSAFAASACAPVLQGKAPDQNCLMALSFAGLSLKGHAQAETRPTVSEGPRERLAEVELLAKELRVNENGKLVKIDGVEKPIDLSLRQEIATRLREAMFQVGFVEGNANGIRLSGRPESWTNAQKELSAALKEYKALKGRADILPRGLDLATSKILEVQAKISSERVALQSVSRSDASKAAAESAKLKELQTEFERLTKENVGGFTEGQKLQYEGRYNAKLEEITAVKEQVAIKTQTAIQRGIHSQLKLSLDELAKSGNERQFIEDELYLITHPREQFDAQITRLSGEVERLRLVAQELRGAGREPSALEAANKRLTLAQERLSNMEQLQRVTPRSVTRVLTDVARERATYTNIEKSVQAFQLEFSYTNSIRGRVAQALNLRGNLTERLGFYSTPETIAAWASHQVGGEPVAAAVAPHVAAETRAEPRIRDFLDRVGAAVRRGPQQIINRITGDYGKLVDTYAKQVVEGVGPIEIIGEKGRYLGAKSGIDGYTARSIERANKFIDLFANEAFDKPVTLTPDQVKLVLEGLSTNNPTTLEKLAGAGKTSVVHRLIDLWNAELGRITLDSFPGGNAPQEFANLIKDKSGGLFNKTKVLRFDSQNGWFDIRTNEKVDPSQVRRYINTAKNGGRGFVVVTDINSTAWGKILGERLAANNPHAEVFAEIFNGAPEFNKWLTDEIQTFVGKTWSVSVDPPVAISRLNDPAMFAGLQSKFGQTVGARVVDIVGEVLGLEPVREFARAYNERVSQGRDTQVLFKENGKVAQPIDTTLVRRSYEALVDSELGKLVDIPENRVARDALNLVKQKFTGSPDTVIADFDTFRSTGYSDTVLADSAASLTVRYEGLRRFWQIYNSTVPGNSIKIGADGVTIALAHRGGETGEMYQDAVGRIVLQTEGANMLEAAGIPVERRGFLQAGDLEISGRSIEITSFELLARQGVHTTATAQVAASLNGLSRFGDTSPPISTPTKLVIEDSATTLINNGMGTVPKDKALVVTIADDVISYDLYAREVVRSRATSLTASGKRLKVLGIIEADGFRIVEVGPNGEITPGELVKDISLWQKEFIQFDPNRPEILVGYQYKGTRLTPEEVMVVFKGRVEQVDMTPLFDTHWVNVNGQRTLLETSIQQTARNRVWARTVDSATIKRELLDKGYTNAEVDKLLETKSYEQWLRVNDPRQLSGVNASNVVDRVFREYQTEFVREEITRGAIRGATAVTKNITSRLADLLTKRVTGTARTEVTALMEAARIESERTAQIQLSRINETPVDGLRAVYDTVVDGQIRIEKILSQASEKSGIPIAELQRELGISRLRSYNEFIELLAGARGGTPVTEPTSHNQYLELLADRYAASDFSERYFGGARAEDQIARAQWSRVFEELRVRQPIVSTEDLPLPGGVAPVAVVRPAVDFTSPVRLNQVITSTRTMLAGLPKAADGSANLILLTDSQRVEIISGIVSAQRILSTGTLAPEESDIVSVDAINFDVVHRADVSRRLSTALPGALVSPDEAMVIAVSNFETKAVEVALTSGGTYQEIVAQLLDPYNSAINEIVVKTGITFDAAVDILDSPQVSGAIIAQAVASRSIATTVTAATPARKSLFDRLRDLFRRKEIAVVEPVVNDAAPEKINLVSELWKGFWKTLDPRGAEWFVAGGRVVGTWISRTGTWTTKQLLWAPRAATVSFGFLTRQNAQLARDLVPDMSDTLTKWSERQSHAYIDFVASFRSSIWTRWLSRATNKAELGQLSKKLDQLKSARRSAQKDVIAGPLFNADGTLTKTGLAQRAVQVLDNQISDLEKQTKEKVGTPFISRVLTIIGRIPQRVNALAEFVRDGALRLELNGIELDETARANQEKAEVRLTAKQQLLEDRLKAWDVTDRPGFYGGLDAVWAAIVDPDLYGRRALERELASLERERKSTEKIIAQKQKERNRLSQRLADITERVGKLQTEYTPLDATFKIEQARIDGATAEIARLQQLITRGVDFATGTNELDIAVWQLQVKGQETLIADAQKQQSKRRHDRLAASLGEVKGEQGNLQSRIDKFEKLKDPDIRIGEIPDLQQKLSAVTNQINEKKTKLAALSAEPDTAEVLQRFASFFGVGRKFQDKVAGWASQLIGYYAGAVTDAALQEYYTARKNLYSDLSSTADDGYGIAVWGYEQNKAWRDTTRDIADKWQKDLDKFESTPKNAALIEAMRTYWLEEIIAMREENARFEAQRKQYEDSGVIDNVIDTPLEVEHYRLGLLIEANNTRIKKFEDYRDVFVSIDYRVFMQMYPATLTGAIATVRTEQAVAQEALNLSISLRQSAYPLARARRDALIAIGTVEAPVGERVLPAAPGWPQVLLSMVERLNPGSEVAKIVKEGRAVQQKRTNAFTILNSLLTKEIQSEIVSRVSALNFTTTDAISNAIQSELEVIKHDDVDSALFAQWSRTKTAELVTQIKPYEPPAGFVTNPYPGAGSKFIPVAWSTIAPVEAAMGVINTQSDADARLKLYEEYLRTDPIFKDLTEKAIQDDFARAKITYTLGPVEAIFEAPLVQAGNVLRNKNITTVYSDASGKSWPVTDIGFDGKTLSEENKQILLQHGATVTNLGYDLRIDATNKTPDQISAEYVAIVNLLQSHAAPAAKTPELAVQPAPAQPSAPTATPDRLQTITSSDKTLSILGFGTKGRQLFQAAMRTKLAQNRDTQVRHDITVALSKEKVEGTALIDGVETKVRIYTVPSAWNVGAFSGFIWPKDIAAAMLLDTSGKETNKFFWVEMKNFGEQQQKSAPELLVESYLAGLKTQLVAQATTELTRGDSEAVVTGSIIDAINQSIQFEPSLEKARGDIAPNQMKKIVEMAARVIVAEAKKNLPSAPPPAPPPPQPPAVAPAPVATTNPSRLIVLNGVVVDTGGIPVQPGMIAASFSPDSYDLNIFQIDRVEIVSGNPRVDVTRLATIDNRGVVSMNNKINNLIRSNGPYAHANSLRVIPSDTDLDNTQWKEKMVEFFKYGVALREYNLYFKEHYQNPLLLNGLTTTEEIKQQTEAVNALVQAKQSSDIIPPALPPPIAPPVPKNLGIQLREQLKTLVESVRNAGVNLGRIRFTAQTIDQAQDIAQKVVLPVIQQKANRLRSPASLEALQDALESGVLPAFKAFRMGKEIQDLINEIQVKIDVVNTAKKLAESTEPSSEPKPPAAPVSTEPSAEELARRAEQAQARGGLRDQIVLLLSGVTDRLQEIGAISGMQGVSEALTKVHADLVANGIDVRTSGGQIPRTPASFMNALNSMLAERSLLSRVRSVDRLENTNNALEEFSANLDTWFTQKQEAEALELAQEAQRQKDLVNNRLLLIEALQKRTEALASLSEDVKNRYGQVLLDLYASEDNAYPQAYIRGASTTELNVIILRSLEGHGFTNEQIAPLGMTLNSLASSLRSELRGLLYPDRKAEIERRKIVAAMLKEADEIDFATIVAELPTMTREQGLQIFGQLSRQEIFETEGLAEQAAIQRRLEAEARTAELTALREDIITRAATELTIVETQQPEETIELKEIQSRSLRDRAQAFVNGIREKFVNRKTFINVIKWATGLTIGVPTFAYGLLSAVIWLNVVFTPTPQMPVKEPTAIVQTINYDVPAAQSLYEETVVQEFDQTSNAQNPFIAFISKPLHSYAVRHRTELAAEEGDRFWQRVSKDGKPNPSEEEKRKMLEDPIVTVLILGMDARSADSPYSAMGTEGNELPFSKSRTDQNIVLFINTKTGKISLMLVPRRVIMADGKWINESTWTEPIDDPDTLDIDENNALPGVDKTDPRAPLTNVRYRYEWFLGRPVDSVNLGGFYGFINLIDSLYPNGIEITSIADLKYNYGTEENPIWVTAFEKGKTETMDGEQLQWYVRLRTGSGLLGNSHFGRTIRMGQVAVIIGLDQAARGVAQGGFTSVLTDFQNIMLELENSSSFMTDTPWIGPNGELNQGILYEMLVRDQIVKDKRRVGYANELSGLLAHLTAGIQGITFLPVDTKLDVDLPFLKTYSVLLGKGALPTWDGRYRQGEWTYEQKDVEDSVAYYQYVRDIVSTDIYETNLEVENAQEIAEQQAFQSLTATIQDAVSQTDGLVSVYVYELDDNISKTIKINEDIPVHAASTVKIPIAMSVLRWVDNQRMPFEEAMAAIPENSTKNIRELLSAMVVNHDEEATQILTEFVESHQGYTFKDNFSSWGITDISVSPRLVTAKSLGELLELFASDRLGLSDESTNLLWSFMSAPSSIDDAEWTLSGTDLGVDQDAVANMIGNIRSPADKIFVAHDFALVKLPNDKIVVVVVLTSFQSDSEYMSGRPVVSTIGKNVIEYYYPSGQSNSGAVKVQPALIPFTATAQRKVDLWQTRLRLIQAHNADYEKELSLRNQGILPGDTLRPYDAVYEEYFQGPAKSRSLTREFIGFWWKALWELEGVIKAEAANRVRSLFGKKGVDTGSTTAPITNVPDFKTFTIRKKLDNTNTVSEIVINDAAVPLLVLGQTDPLTVDINSPRPDEIVLWHGSKKPLSVRLNYDEELDDDADAGQTLGVGLYTTDDQTQAKLYGRTRGEGEGFVTAVIPYRASLLDARNRVPPALVKAYISWWFGRKPERLEHIKSLTGMTHALYTNHETEYTRLLNSIYNRIESGELTEIDPRYLLGTMYIQGYSYLQWLGSPSNLALTTFMREIGVDGIIETEGGDSAEFGYSDSYVFWNYAKVGTKEDWIERSNTRRYEFSVPLLELQKVGEGWIAPIRQFLGRFFPSLLPPATPQTPQPTGRSPPSVDAMTEKVLENLSIDFDKLSVLPNADQITSFIKRRLIDPGFQKVLPSAILPQDPAITEEVQAQYKNNRSAIPVFRSFVLRYLLGNSYNALTIDFTNIRGANDVGGQPSNIVGDYLIYDVIAAIEKELGEDYIVVRTGGDEFSILTQSLVDDALVSRVQAAANQVKSLYKEGDAIVYRPASVHITREVPDTVDVGLQPVLSAGLLANRLKTYHREMVDIVDSVQGDQGLLQFFSEILFDPVLSNDVDILRIQQNINIEVFHDRTDLLSHLEDENQSGGNFNLLRIEVPGVLKWINDKYGYASGNDFLRYILNRSVPAIADIIGKETHIGFWRPSGSDFYIELPRNIEITDEIIAAIKTAIAGGSGHYTFTGESLPIAPVISVIAKTDLTLKANTTSLEVDPDNEVNLSIAQQQLAQDVWSGTVTALRDFYSQNPTDSDWDFLAHYLSPFERRGMNRLARLGTPLVEELKKNFDNPESLKPLLLQILTDYRPGTSSLETSTESPNYDSDYADVAVSRRPGQSKAGSWGKSELWMVERGKLSALASGDVVAEFGTNKGDFLFDLANPTSRLAVKLPLNISLIGFDINVNSITEAQTRVNREGKDIRFITANVAESATNPLLSTLGDRKITLGFASHTLEHLSETELSAFFHNLDEVLAENGEFIAVVPAEPLKGIFTIGVAKEYLEKKTGKKLQWVRDFRQILSEAQELHKTQFLSSRSYEKYLLGTDLAVDMSRSQFHMTSMGAPAVGVVITKKTQSVSKPSSESIYAFNPRTTEMMLAIGDAIQGTWERVKGLFQKQSRQPNFQVQITQLQAVVERDFADVLAKVNWKEEGVARETVTAIVEEAFTRQYQDRAPPFTEQEKVSIISSVVSKILENHKIKSDFITTLLDNILIPTRAVEFLIGLTMITLELFRYMRLYPVEMNMPYQLPINPAIVREDGLTFSQAQQLSTNPTLAWAVSNIGDMLEVSVGFIALRLLFFAANEVLKKITGKQIPDNVSFWSSLGTIVVIQALHSLGYIAYTVSFLPGTSVYDYSGHPYPDMLFGQGVAALGLIAAHYVAPHIRPMLNKLGVKLGNWMEGISNIELHQKRQAERMLRLQQKLDAWFRGYQKMLEAIFEVNVNGFFYKFLVPAILSVLSIGLVLWGIGYIEPPILIRTFLQLEWIESLTGSGQ</sequence>
<dbReference type="InterPro" id="IPR045155">
    <property type="entry name" value="Beta-lactam_cat"/>
</dbReference>
<gene>
    <name evidence="5" type="ORF">A3A79_02045</name>
</gene>
<dbReference type="InterPro" id="IPR029063">
    <property type="entry name" value="SAM-dependent_MTases_sf"/>
</dbReference>
<organism evidence="5 6">
    <name type="scientific">Candidatus Gottesmanbacteria bacterium RIFCSPLOWO2_01_FULL_43_11b</name>
    <dbReference type="NCBI Taxonomy" id="1798392"/>
    <lineage>
        <taxon>Bacteria</taxon>
        <taxon>Candidatus Gottesmaniibacteriota</taxon>
    </lineage>
</organism>
<keyword evidence="3" id="KW-0472">Membrane</keyword>
<keyword evidence="3" id="KW-0812">Transmembrane</keyword>
<feature type="coiled-coil region" evidence="1">
    <location>
        <begin position="3158"/>
        <end position="3206"/>
    </location>
</feature>
<dbReference type="Proteomes" id="UP000178759">
    <property type="component" value="Unassembled WGS sequence"/>
</dbReference>
<dbReference type="SUPFAM" id="SSF56601">
    <property type="entry name" value="beta-lactamase/transpeptidase-like"/>
    <property type="match status" value="1"/>
</dbReference>
<feature type="transmembrane region" description="Helical" evidence="3">
    <location>
        <begin position="7047"/>
        <end position="7064"/>
    </location>
</feature>
<protein>
    <recommendedName>
        <fullName evidence="4">Beta-lactamase class A catalytic domain-containing protein</fullName>
    </recommendedName>
</protein>